<sequence>MAEYTPRSVLKHVAGWTLGPTLGKGGFGHVRQATHRATGRKVAVKILPALDFEQVITRDILLDAIEAQKEVILLKVMGAFGIKGVVGLDMVKQEGDWKYLFLPMIPKVATQLACPLPASTFVPLFRSFLVALHAMHCLGINHEDLKPGNILMSATDEPIIADFGFSSFSPLGRKVSGGGGTTEYLSPEKVNGDLYRGPPSDVHACGVLFAKWYTNSNPFVWYKGKDEEKTIEDRIYAGDTRYVLPNEPGSAGELMRAMLAREPKKRWTIPEILRHPFLNPASPLAPLAQIVPITFSEEPISHPTMDLVEEVAFLGWIAEEWYPCQTYTRITRHLNAPTSEPRWEKRMYHALQSWKPKDPDAVGLRAGEVPQAKPKSITRLLKELSVTENKPSTAEEDSPSSRTTKTKAQQATKHVSVKAIKERDINQNTNPFDVDDSVKPPRVSAASTDSATTVSPDTPTVANKENDKENVPVTNAVKKKENKALGTNLTEKIAEKVKAIVTPIIVIDDSDEEEEDKQATVEPPRRPKTIKIEPRRSPRLAGLPPEMEGLAERNAARRVRRTKADALEVL</sequence>
<keyword evidence="2" id="KW-1185">Reference proteome</keyword>
<accession>A0ACC2W842</accession>
<proteinExistence type="predicted"/>
<protein>
    <submittedName>
        <fullName evidence="1">Uncharacterized protein</fullName>
    </submittedName>
</protein>
<name>A0ACC2W842_9TREE</name>
<evidence type="ECO:0000313" key="2">
    <source>
        <dbReference type="Proteomes" id="UP001227268"/>
    </source>
</evidence>
<evidence type="ECO:0000313" key="1">
    <source>
        <dbReference type="EMBL" id="KAJ9107277.1"/>
    </source>
</evidence>
<comment type="caution">
    <text evidence="1">The sequence shown here is derived from an EMBL/GenBank/DDBJ whole genome shotgun (WGS) entry which is preliminary data.</text>
</comment>
<gene>
    <name evidence="1" type="ORF">QFC21_000724</name>
</gene>
<reference evidence="1" key="1">
    <citation type="submission" date="2023-04" db="EMBL/GenBank/DDBJ databases">
        <title>Draft Genome sequencing of Naganishia species isolated from polar environments using Oxford Nanopore Technology.</title>
        <authorList>
            <person name="Leo P."/>
            <person name="Venkateswaran K."/>
        </authorList>
    </citation>
    <scope>NUCLEOTIDE SEQUENCE</scope>
    <source>
        <strain evidence="1">MNA-CCFEE 5423</strain>
    </source>
</reference>
<organism evidence="1 2">
    <name type="scientific">Naganishia friedmannii</name>
    <dbReference type="NCBI Taxonomy" id="89922"/>
    <lineage>
        <taxon>Eukaryota</taxon>
        <taxon>Fungi</taxon>
        <taxon>Dikarya</taxon>
        <taxon>Basidiomycota</taxon>
        <taxon>Agaricomycotina</taxon>
        <taxon>Tremellomycetes</taxon>
        <taxon>Filobasidiales</taxon>
        <taxon>Filobasidiaceae</taxon>
        <taxon>Naganishia</taxon>
    </lineage>
</organism>
<dbReference type="Proteomes" id="UP001227268">
    <property type="component" value="Unassembled WGS sequence"/>
</dbReference>
<dbReference type="EMBL" id="JASBWT010000002">
    <property type="protein sequence ID" value="KAJ9107277.1"/>
    <property type="molecule type" value="Genomic_DNA"/>
</dbReference>